<dbReference type="PANTHER" id="PTHR13068">
    <property type="entry name" value="CGI-12 PROTEIN-RELATED"/>
    <property type="match status" value="1"/>
</dbReference>
<dbReference type="InterPro" id="IPR018506">
    <property type="entry name" value="Cyt_B5_heme-BS"/>
</dbReference>
<dbReference type="Pfam" id="PF02536">
    <property type="entry name" value="mTERF"/>
    <property type="match status" value="1"/>
</dbReference>
<keyword evidence="2" id="KW-0806">Transcription termination</keyword>
<proteinExistence type="inferred from homology"/>
<dbReference type="SMART" id="SM00733">
    <property type="entry name" value="Mterf"/>
    <property type="match status" value="6"/>
</dbReference>
<dbReference type="AlphaFoldDB" id="A0A7J6VW92"/>
<reference evidence="4 5" key="1">
    <citation type="submission" date="2020-06" db="EMBL/GenBank/DDBJ databases">
        <title>Transcriptomic and genomic resources for Thalictrum thalictroides and T. hernandezii: Facilitating candidate gene discovery in an emerging model plant lineage.</title>
        <authorList>
            <person name="Arias T."/>
            <person name="Riano-Pachon D.M."/>
            <person name="Di Stilio V.S."/>
        </authorList>
    </citation>
    <scope>NUCLEOTIDE SEQUENCE [LARGE SCALE GENOMIC DNA]</scope>
    <source>
        <strain evidence="5">cv. WT478/WT964</strain>
        <tissue evidence="4">Leaves</tissue>
    </source>
</reference>
<comment type="similarity">
    <text evidence="1">Belongs to the mTERF family.</text>
</comment>
<gene>
    <name evidence="4" type="ORF">FRX31_021040</name>
</gene>
<organism evidence="4 5">
    <name type="scientific">Thalictrum thalictroides</name>
    <name type="common">Rue-anemone</name>
    <name type="synonym">Anemone thalictroides</name>
    <dbReference type="NCBI Taxonomy" id="46969"/>
    <lineage>
        <taxon>Eukaryota</taxon>
        <taxon>Viridiplantae</taxon>
        <taxon>Streptophyta</taxon>
        <taxon>Embryophyta</taxon>
        <taxon>Tracheophyta</taxon>
        <taxon>Spermatophyta</taxon>
        <taxon>Magnoliopsida</taxon>
        <taxon>Ranunculales</taxon>
        <taxon>Ranunculaceae</taxon>
        <taxon>Thalictroideae</taxon>
        <taxon>Thalictrum</taxon>
    </lineage>
</organism>
<keyword evidence="2" id="KW-0804">Transcription</keyword>
<dbReference type="GO" id="GO:0003676">
    <property type="term" value="F:nucleic acid binding"/>
    <property type="evidence" value="ECO:0007669"/>
    <property type="project" value="InterPro"/>
</dbReference>
<keyword evidence="3" id="KW-0809">Transit peptide</keyword>
<evidence type="ECO:0000313" key="4">
    <source>
        <dbReference type="EMBL" id="KAF5189379.1"/>
    </source>
</evidence>
<evidence type="ECO:0000313" key="5">
    <source>
        <dbReference type="Proteomes" id="UP000554482"/>
    </source>
</evidence>
<keyword evidence="2" id="KW-0805">Transcription regulation</keyword>
<dbReference type="Gene3D" id="1.25.70.10">
    <property type="entry name" value="Transcription termination factor 3, mitochondrial"/>
    <property type="match status" value="2"/>
</dbReference>
<evidence type="ECO:0000256" key="3">
    <source>
        <dbReference type="ARBA" id="ARBA00022946"/>
    </source>
</evidence>
<sequence>MGLTPSEINQVLPRNLMFLKDDDLLIDNYHALCNYGVPRSMIGKIYMEARDVFSYDHGVLYSKLLAYEDLGLNHNSVVKVIMSNPSFLIGSVNGDFVKLLDLLKSSEIDFKWIEERLSYKNSYNWSRMLQFLSFISEIACSKENLKNLMRRHPQLLVEDSGRTAINLVGILLKMGSTGKEISSFLLQFPRVQIGTFVKNLRQGLLFLIEIEMDANDINKIVCEHPLLLGFCSLKKPTSILSMLKVGKKRLCNHIKEDPNRLKKWAMGSKVEPLPNSGDNQKSFMQKTEFLLNVGFIENSDKFNKALKVFRGKGGELQERFDCFVEAGLDRKDVTEIIKVAPQVLNQTKHMIEQKIDFLVNEMCYPISSLVAFPQCICYTVERAKLRLAMYTWLKDEGAPELALSTILSCSENAFVTRYIKNHPGGLEVWENLKKQDSV</sequence>
<evidence type="ECO:0000256" key="2">
    <source>
        <dbReference type="ARBA" id="ARBA00022472"/>
    </source>
</evidence>
<dbReference type="PROSITE" id="PS00191">
    <property type="entry name" value="CYTOCHROME_B5_1"/>
    <property type="match status" value="1"/>
</dbReference>
<evidence type="ECO:0000256" key="1">
    <source>
        <dbReference type="ARBA" id="ARBA00007692"/>
    </source>
</evidence>
<dbReference type="GO" id="GO:0006353">
    <property type="term" value="P:DNA-templated transcription termination"/>
    <property type="evidence" value="ECO:0007669"/>
    <property type="project" value="UniProtKB-KW"/>
</dbReference>
<dbReference type="FunFam" id="1.25.70.10:FF:000014">
    <property type="entry name" value="Transcription termination factor MTEF18, mitochondrial"/>
    <property type="match status" value="1"/>
</dbReference>
<accession>A0A7J6VW92</accession>
<comment type="caution">
    <text evidence="4">The sequence shown here is derived from an EMBL/GenBank/DDBJ whole genome shotgun (WGS) entry which is preliminary data.</text>
</comment>
<keyword evidence="5" id="KW-1185">Reference proteome</keyword>
<dbReference type="InterPro" id="IPR038538">
    <property type="entry name" value="MTERF_sf"/>
</dbReference>
<name>A0A7J6VW92_THATH</name>
<dbReference type="PANTHER" id="PTHR13068:SF38">
    <property type="entry name" value="TRANSCRIPTION TERMINATION FACTOR FAMILY PROTEIN"/>
    <property type="match status" value="1"/>
</dbReference>
<dbReference type="OrthoDB" id="764594at2759"/>
<dbReference type="EMBL" id="JABWDY010025554">
    <property type="protein sequence ID" value="KAF5189379.1"/>
    <property type="molecule type" value="Genomic_DNA"/>
</dbReference>
<dbReference type="Proteomes" id="UP000554482">
    <property type="component" value="Unassembled WGS sequence"/>
</dbReference>
<protein>
    <submittedName>
        <fullName evidence="4">Transcription termination factor mtef18 protein</fullName>
    </submittedName>
</protein>
<dbReference type="GO" id="GO:0020037">
    <property type="term" value="F:heme binding"/>
    <property type="evidence" value="ECO:0007669"/>
    <property type="project" value="InterPro"/>
</dbReference>
<dbReference type="InterPro" id="IPR003690">
    <property type="entry name" value="MTERF"/>
</dbReference>